<dbReference type="AlphaFoldDB" id="X1U6Z2"/>
<dbReference type="PANTHER" id="PTHR43099:SF2">
    <property type="entry name" value="UPF0053 PROTEIN YRKA"/>
    <property type="match status" value="1"/>
</dbReference>
<dbReference type="PROSITE" id="PS51846">
    <property type="entry name" value="CNNM"/>
    <property type="match status" value="1"/>
</dbReference>
<keyword evidence="1" id="KW-0472">Membrane</keyword>
<keyword evidence="1" id="KW-0812">Transmembrane</keyword>
<dbReference type="PANTHER" id="PTHR43099">
    <property type="entry name" value="UPF0053 PROTEIN YRKA"/>
    <property type="match status" value="1"/>
</dbReference>
<accession>X1U6Z2</accession>
<reference evidence="3" key="1">
    <citation type="journal article" date="2014" name="Front. Microbiol.">
        <title>High frequency of phylogenetically diverse reductive dehalogenase-homologous genes in deep subseafloor sedimentary metagenomes.</title>
        <authorList>
            <person name="Kawai M."/>
            <person name="Futagami T."/>
            <person name="Toyoda A."/>
            <person name="Takaki Y."/>
            <person name="Nishi S."/>
            <person name="Hori S."/>
            <person name="Arai W."/>
            <person name="Tsubouchi T."/>
            <person name="Morono Y."/>
            <person name="Uchiyama I."/>
            <person name="Ito T."/>
            <person name="Fujiyama A."/>
            <person name="Inagaki F."/>
            <person name="Takami H."/>
        </authorList>
    </citation>
    <scope>NUCLEOTIDE SEQUENCE</scope>
    <source>
        <strain evidence="3">Expedition CK06-06</strain>
    </source>
</reference>
<feature type="non-terminal residue" evidence="3">
    <location>
        <position position="117"/>
    </location>
</feature>
<dbReference type="EMBL" id="BARW01031125">
    <property type="protein sequence ID" value="GAJ13328.1"/>
    <property type="molecule type" value="Genomic_DNA"/>
</dbReference>
<comment type="caution">
    <text evidence="3">The sequence shown here is derived from an EMBL/GenBank/DDBJ whole genome shotgun (WGS) entry which is preliminary data.</text>
</comment>
<sequence length="117" mass="12324">MEGTIALDLLGLVAVAFFVLLNGFFVAAEFSLVSVRRTRIAELVERGDAGAASVEKALENPDRVIAATQLGITLSSLSLGWIGEPALSHLIYPVVSLFPIGVQSEVSHTISAILAFS</sequence>
<feature type="transmembrane region" description="Helical" evidence="1">
    <location>
        <begin position="12"/>
        <end position="33"/>
    </location>
</feature>
<evidence type="ECO:0000256" key="1">
    <source>
        <dbReference type="SAM" id="Phobius"/>
    </source>
</evidence>
<feature type="domain" description="CNNM transmembrane" evidence="2">
    <location>
        <begin position="4"/>
        <end position="117"/>
    </location>
</feature>
<dbReference type="Pfam" id="PF01595">
    <property type="entry name" value="CNNM"/>
    <property type="match status" value="1"/>
</dbReference>
<name>X1U6Z2_9ZZZZ</name>
<evidence type="ECO:0000313" key="3">
    <source>
        <dbReference type="EMBL" id="GAJ13328.1"/>
    </source>
</evidence>
<gene>
    <name evidence="3" type="ORF">S12H4_49583</name>
</gene>
<keyword evidence="1" id="KW-1133">Transmembrane helix</keyword>
<dbReference type="InterPro" id="IPR051676">
    <property type="entry name" value="UPF0053_domain"/>
</dbReference>
<protein>
    <recommendedName>
        <fullName evidence="2">CNNM transmembrane domain-containing protein</fullName>
    </recommendedName>
</protein>
<dbReference type="InterPro" id="IPR002550">
    <property type="entry name" value="CNNM"/>
</dbReference>
<evidence type="ECO:0000259" key="2">
    <source>
        <dbReference type="PROSITE" id="PS51846"/>
    </source>
</evidence>
<organism evidence="3">
    <name type="scientific">marine sediment metagenome</name>
    <dbReference type="NCBI Taxonomy" id="412755"/>
    <lineage>
        <taxon>unclassified sequences</taxon>
        <taxon>metagenomes</taxon>
        <taxon>ecological metagenomes</taxon>
    </lineage>
</organism>
<proteinExistence type="predicted"/>